<keyword evidence="2 5" id="KW-0812">Transmembrane</keyword>
<evidence type="ECO:0000313" key="7">
    <source>
        <dbReference type="Proteomes" id="UP000019484"/>
    </source>
</evidence>
<dbReference type="SUPFAM" id="SSF161084">
    <property type="entry name" value="MAPEG domain-like"/>
    <property type="match status" value="1"/>
</dbReference>
<keyword evidence="4 5" id="KW-0472">Membrane</keyword>
<dbReference type="STRING" id="1182541.W9YTI7"/>
<keyword evidence="7" id="KW-1185">Reference proteome</keyword>
<comment type="caution">
    <text evidence="6">The sequence shown here is derived from an EMBL/GenBank/DDBJ whole genome shotgun (WGS) entry which is preliminary data.</text>
</comment>
<evidence type="ECO:0000256" key="4">
    <source>
        <dbReference type="ARBA" id="ARBA00023136"/>
    </source>
</evidence>
<dbReference type="Pfam" id="PF01124">
    <property type="entry name" value="MAPEG"/>
    <property type="match status" value="1"/>
</dbReference>
<organism evidence="6 7">
    <name type="scientific">Capronia coronata CBS 617.96</name>
    <dbReference type="NCBI Taxonomy" id="1182541"/>
    <lineage>
        <taxon>Eukaryota</taxon>
        <taxon>Fungi</taxon>
        <taxon>Dikarya</taxon>
        <taxon>Ascomycota</taxon>
        <taxon>Pezizomycotina</taxon>
        <taxon>Eurotiomycetes</taxon>
        <taxon>Chaetothyriomycetidae</taxon>
        <taxon>Chaetothyriales</taxon>
        <taxon>Herpotrichiellaceae</taxon>
        <taxon>Capronia</taxon>
    </lineage>
</organism>
<reference evidence="6 7" key="1">
    <citation type="submission" date="2013-03" db="EMBL/GenBank/DDBJ databases">
        <title>The Genome Sequence of Capronia coronata CBS 617.96.</title>
        <authorList>
            <consortium name="The Broad Institute Genomics Platform"/>
            <person name="Cuomo C."/>
            <person name="de Hoog S."/>
            <person name="Gorbushina A."/>
            <person name="Walker B."/>
            <person name="Young S.K."/>
            <person name="Zeng Q."/>
            <person name="Gargeya S."/>
            <person name="Fitzgerald M."/>
            <person name="Haas B."/>
            <person name="Abouelleil A."/>
            <person name="Allen A.W."/>
            <person name="Alvarado L."/>
            <person name="Arachchi H.M."/>
            <person name="Berlin A.M."/>
            <person name="Chapman S.B."/>
            <person name="Gainer-Dewar J."/>
            <person name="Goldberg J."/>
            <person name="Griggs A."/>
            <person name="Gujja S."/>
            <person name="Hansen M."/>
            <person name="Howarth C."/>
            <person name="Imamovic A."/>
            <person name="Ireland A."/>
            <person name="Larimer J."/>
            <person name="McCowan C."/>
            <person name="Murphy C."/>
            <person name="Pearson M."/>
            <person name="Poon T.W."/>
            <person name="Priest M."/>
            <person name="Roberts A."/>
            <person name="Saif S."/>
            <person name="Shea T."/>
            <person name="Sisk P."/>
            <person name="Sykes S."/>
            <person name="Wortman J."/>
            <person name="Nusbaum C."/>
            <person name="Birren B."/>
        </authorList>
    </citation>
    <scope>NUCLEOTIDE SEQUENCE [LARGE SCALE GENOMIC DNA]</scope>
    <source>
        <strain evidence="6 7">CBS 617.96</strain>
    </source>
</reference>
<dbReference type="EMBL" id="AMWN01000005">
    <property type="protein sequence ID" value="EXJ85604.1"/>
    <property type="molecule type" value="Genomic_DNA"/>
</dbReference>
<keyword evidence="3 5" id="KW-1133">Transmembrane helix</keyword>
<dbReference type="AlphaFoldDB" id="W9YTI7"/>
<dbReference type="Gene3D" id="1.20.120.550">
    <property type="entry name" value="Membrane associated eicosanoid/glutathione metabolism-like domain"/>
    <property type="match status" value="1"/>
</dbReference>
<dbReference type="RefSeq" id="XP_007725042.1">
    <property type="nucleotide sequence ID" value="XM_007726852.1"/>
</dbReference>
<dbReference type="InterPro" id="IPR001129">
    <property type="entry name" value="Membr-assoc_MAPEG"/>
</dbReference>
<dbReference type="GO" id="GO:0016020">
    <property type="term" value="C:membrane"/>
    <property type="evidence" value="ECO:0007669"/>
    <property type="project" value="UniProtKB-SubCell"/>
</dbReference>
<dbReference type="PANTHER" id="PTHR35814">
    <property type="match status" value="1"/>
</dbReference>
<dbReference type="Proteomes" id="UP000019484">
    <property type="component" value="Unassembled WGS sequence"/>
</dbReference>
<protein>
    <submittedName>
        <fullName evidence="6">Uncharacterized protein</fullName>
    </submittedName>
</protein>
<dbReference type="GeneID" id="19160841"/>
<dbReference type="OrthoDB" id="19091at2759"/>
<sequence length="162" mass="16871">MFSVGITVPKLLPVTGTFAPAFGAYFVLLALRVSLVRQSTHIVIGDQGSSSDKAAASDAKPPSTAGGGNNLLIAARSHANFAENVPFALLVASFVEMNGGDRRALTASLAALLFLRIAHVEFGMKAKDSLGWGRPVGSLGTLAFIGGMSSYAAWLVKSYWGL</sequence>
<name>W9YTI7_9EURO</name>
<evidence type="ECO:0000256" key="3">
    <source>
        <dbReference type="ARBA" id="ARBA00022989"/>
    </source>
</evidence>
<proteinExistence type="predicted"/>
<evidence type="ECO:0000256" key="1">
    <source>
        <dbReference type="ARBA" id="ARBA00004370"/>
    </source>
</evidence>
<evidence type="ECO:0000313" key="6">
    <source>
        <dbReference type="EMBL" id="EXJ85604.1"/>
    </source>
</evidence>
<dbReference type="eggNOG" id="ENOG502S4G7">
    <property type="taxonomic scope" value="Eukaryota"/>
</dbReference>
<dbReference type="HOGENOM" id="CLU_134926_0_0_1"/>
<dbReference type="PANTHER" id="PTHR35814:SF1">
    <property type="entry name" value="GLUTATHIONE S-TRANSFERASE-RELATED"/>
    <property type="match status" value="1"/>
</dbReference>
<accession>W9YTI7</accession>
<comment type="subcellular location">
    <subcellularLocation>
        <location evidence="1">Membrane</location>
    </subcellularLocation>
</comment>
<evidence type="ECO:0000256" key="5">
    <source>
        <dbReference type="SAM" id="Phobius"/>
    </source>
</evidence>
<evidence type="ECO:0000256" key="2">
    <source>
        <dbReference type="ARBA" id="ARBA00022692"/>
    </source>
</evidence>
<feature type="transmembrane region" description="Helical" evidence="5">
    <location>
        <begin position="12"/>
        <end position="31"/>
    </location>
</feature>
<feature type="transmembrane region" description="Helical" evidence="5">
    <location>
        <begin position="136"/>
        <end position="156"/>
    </location>
</feature>
<gene>
    <name evidence="6" type="ORF">A1O1_05970</name>
</gene>
<dbReference type="InterPro" id="IPR023352">
    <property type="entry name" value="MAPEG-like_dom_sf"/>
</dbReference>